<dbReference type="EMBL" id="JBGOOT010000009">
    <property type="protein sequence ID" value="MEZ8195824.1"/>
    <property type="molecule type" value="Genomic_DNA"/>
</dbReference>
<protein>
    <submittedName>
        <fullName evidence="1">ABC-three component system middle component 6</fullName>
    </submittedName>
</protein>
<dbReference type="Pfam" id="PF20293">
    <property type="entry name" value="MC6"/>
    <property type="match status" value="1"/>
</dbReference>
<gene>
    <name evidence="1" type="ORF">ACED38_13165</name>
</gene>
<evidence type="ECO:0000313" key="1">
    <source>
        <dbReference type="EMBL" id="MEZ8195824.1"/>
    </source>
</evidence>
<proteinExistence type="predicted"/>
<dbReference type="InterPro" id="IPR046897">
    <property type="entry name" value="ABC-3C_MC6"/>
</dbReference>
<comment type="caution">
    <text evidence="1">The sequence shown here is derived from an EMBL/GenBank/DDBJ whole genome shotgun (WGS) entry which is preliminary data.</text>
</comment>
<dbReference type="Proteomes" id="UP001569153">
    <property type="component" value="Unassembled WGS sequence"/>
</dbReference>
<dbReference type="RefSeq" id="WP_371711260.1">
    <property type="nucleotide sequence ID" value="NZ_JBGONK010000003.1"/>
</dbReference>
<sequence length="75" mass="8339">MLPINGCDPKLNVYFIGGIILKEISYGECDLRELIQITSSELDVSIDHIILSLDWLFMISAINVNGNTVTINEAQ</sequence>
<organism evidence="1 2">
    <name type="scientific">Vibrio cortegadensis</name>
    <dbReference type="NCBI Taxonomy" id="1328770"/>
    <lineage>
        <taxon>Bacteria</taxon>
        <taxon>Pseudomonadati</taxon>
        <taxon>Pseudomonadota</taxon>
        <taxon>Gammaproteobacteria</taxon>
        <taxon>Vibrionales</taxon>
        <taxon>Vibrionaceae</taxon>
        <taxon>Vibrio</taxon>
    </lineage>
</organism>
<keyword evidence="2" id="KW-1185">Reference proteome</keyword>
<reference evidence="1 2" key="1">
    <citation type="submission" date="2024-06" db="EMBL/GenBank/DDBJ databases">
        <authorList>
            <person name="Steensen K."/>
            <person name="Seneca J."/>
            <person name="Bartlau N."/>
            <person name="Yu A.X."/>
            <person name="Polz M.F."/>
        </authorList>
    </citation>
    <scope>NUCLEOTIDE SEQUENCE [LARGE SCALE GENOMIC DNA]</scope>
    <source>
        <strain evidence="1 2">FF146</strain>
    </source>
</reference>
<evidence type="ECO:0000313" key="2">
    <source>
        <dbReference type="Proteomes" id="UP001569153"/>
    </source>
</evidence>
<name>A0ABV4M8H8_9VIBR</name>
<accession>A0ABV4M8H8</accession>